<dbReference type="PROSITE" id="PS50090">
    <property type="entry name" value="MYB_LIKE"/>
    <property type="match status" value="2"/>
</dbReference>
<reference evidence="4 5" key="1">
    <citation type="journal article" date="2020" name="Phytopathology">
        <title>Genome Sequence Resources of Colletotrichum truncatum, C. plurivorum, C. musicola, and C. sojae: Four Species Pathogenic to Soybean (Glycine max).</title>
        <authorList>
            <person name="Rogerio F."/>
            <person name="Boufleur T.R."/>
            <person name="Ciampi-Guillardi M."/>
            <person name="Sukno S.A."/>
            <person name="Thon M.R."/>
            <person name="Massola Junior N.S."/>
            <person name="Baroncelli R."/>
        </authorList>
    </citation>
    <scope>NUCLEOTIDE SEQUENCE [LARGE SCALE GENOMIC DNA]</scope>
    <source>
        <strain evidence="4 5">LFN0009</strain>
    </source>
</reference>
<dbReference type="AlphaFoldDB" id="A0A8H6IPP9"/>
<feature type="region of interest" description="Disordered" evidence="1">
    <location>
        <begin position="94"/>
        <end position="121"/>
    </location>
</feature>
<evidence type="ECO:0000256" key="1">
    <source>
        <dbReference type="SAM" id="MobiDB-lite"/>
    </source>
</evidence>
<sequence>MTQRRGPWSQREDACLMQLVNEQGPLNWVRISQTLGTRTPKQCRERFHQNLKPTLNHEPITPEEGAQIELLVNDIGKRWAEIARRLQGRSDNAVKNWWNGSQNRRKRQDRRRTNQGGPVYENRRYSHLHVHDHGPGYGFSPFHRPNLTLNPHPQALPLPRHGASSPVSPTFYAQHGYYPIESPLPSPCSTSSPGSEALDGEASTTSDAASSYTTSPQCLSRGTSPSLQLPPLRNPNINSQPRSLPGFESLLHVPSDKDSSQSRQPSMGLHLLTAPSSPVHSNAPHAASPASSSAADKDSRMDLSAVVH</sequence>
<comment type="caution">
    <text evidence="4">The sequence shown here is derived from an EMBL/GenBank/DDBJ whole genome shotgun (WGS) entry which is preliminary data.</text>
</comment>
<dbReference type="PANTHER" id="PTHR45614">
    <property type="entry name" value="MYB PROTEIN-RELATED"/>
    <property type="match status" value="1"/>
</dbReference>
<dbReference type="Proteomes" id="UP000652219">
    <property type="component" value="Unassembled WGS sequence"/>
</dbReference>
<dbReference type="Pfam" id="PF00249">
    <property type="entry name" value="Myb_DNA-binding"/>
    <property type="match status" value="2"/>
</dbReference>
<dbReference type="SMART" id="SM00717">
    <property type="entry name" value="SANT"/>
    <property type="match status" value="2"/>
</dbReference>
<feature type="compositionally biased region" description="Low complexity" evidence="1">
    <location>
        <begin position="274"/>
        <end position="294"/>
    </location>
</feature>
<dbReference type="GO" id="GO:0045944">
    <property type="term" value="P:positive regulation of transcription by RNA polymerase II"/>
    <property type="evidence" value="ECO:0007669"/>
    <property type="project" value="TreeGrafter"/>
</dbReference>
<feature type="region of interest" description="Disordered" evidence="1">
    <location>
        <begin position="143"/>
        <end position="167"/>
    </location>
</feature>
<proteinExistence type="predicted"/>
<dbReference type="GO" id="GO:0005634">
    <property type="term" value="C:nucleus"/>
    <property type="evidence" value="ECO:0007669"/>
    <property type="project" value="TreeGrafter"/>
</dbReference>
<gene>
    <name evidence="4" type="ORF">CSOJ01_14836</name>
</gene>
<accession>A0A8H6IPP9</accession>
<feature type="region of interest" description="Disordered" evidence="1">
    <location>
        <begin position="183"/>
        <end position="308"/>
    </location>
</feature>
<feature type="domain" description="Myb-like" evidence="2">
    <location>
        <begin position="1"/>
        <end position="51"/>
    </location>
</feature>
<evidence type="ECO:0000259" key="2">
    <source>
        <dbReference type="PROSITE" id="PS50090"/>
    </source>
</evidence>
<organism evidence="4 5">
    <name type="scientific">Colletotrichum sojae</name>
    <dbReference type="NCBI Taxonomy" id="2175907"/>
    <lineage>
        <taxon>Eukaryota</taxon>
        <taxon>Fungi</taxon>
        <taxon>Dikarya</taxon>
        <taxon>Ascomycota</taxon>
        <taxon>Pezizomycotina</taxon>
        <taxon>Sordariomycetes</taxon>
        <taxon>Hypocreomycetidae</taxon>
        <taxon>Glomerellales</taxon>
        <taxon>Glomerellaceae</taxon>
        <taxon>Colletotrichum</taxon>
        <taxon>Colletotrichum orchidearum species complex</taxon>
    </lineage>
</organism>
<dbReference type="PANTHER" id="PTHR45614:SF25">
    <property type="entry name" value="MYB PROTEIN"/>
    <property type="match status" value="1"/>
</dbReference>
<dbReference type="GO" id="GO:0000981">
    <property type="term" value="F:DNA-binding transcription factor activity, RNA polymerase II-specific"/>
    <property type="evidence" value="ECO:0007669"/>
    <property type="project" value="TreeGrafter"/>
</dbReference>
<dbReference type="InterPro" id="IPR001005">
    <property type="entry name" value="SANT/Myb"/>
</dbReference>
<dbReference type="SUPFAM" id="SSF46689">
    <property type="entry name" value="Homeodomain-like"/>
    <property type="match status" value="1"/>
</dbReference>
<name>A0A8H6IPP9_9PEZI</name>
<keyword evidence="5" id="KW-1185">Reference proteome</keyword>
<dbReference type="CDD" id="cd00167">
    <property type="entry name" value="SANT"/>
    <property type="match status" value="2"/>
</dbReference>
<feature type="domain" description="HTH myb-type" evidence="3">
    <location>
        <begin position="56"/>
        <end position="106"/>
    </location>
</feature>
<dbReference type="PROSITE" id="PS51294">
    <property type="entry name" value="HTH_MYB"/>
    <property type="match status" value="2"/>
</dbReference>
<dbReference type="GO" id="GO:0000278">
    <property type="term" value="P:mitotic cell cycle"/>
    <property type="evidence" value="ECO:0007669"/>
    <property type="project" value="TreeGrafter"/>
</dbReference>
<evidence type="ECO:0000313" key="5">
    <source>
        <dbReference type="Proteomes" id="UP000652219"/>
    </source>
</evidence>
<evidence type="ECO:0000259" key="3">
    <source>
        <dbReference type="PROSITE" id="PS51294"/>
    </source>
</evidence>
<feature type="domain" description="HTH myb-type" evidence="3">
    <location>
        <begin position="1"/>
        <end position="55"/>
    </location>
</feature>
<dbReference type="Gene3D" id="1.10.10.60">
    <property type="entry name" value="Homeodomain-like"/>
    <property type="match status" value="2"/>
</dbReference>
<dbReference type="GO" id="GO:0000978">
    <property type="term" value="F:RNA polymerase II cis-regulatory region sequence-specific DNA binding"/>
    <property type="evidence" value="ECO:0007669"/>
    <property type="project" value="TreeGrafter"/>
</dbReference>
<feature type="compositionally biased region" description="Low complexity" evidence="1">
    <location>
        <begin position="202"/>
        <end position="215"/>
    </location>
</feature>
<protein>
    <submittedName>
        <fullName evidence="4">Myb family conidiophore development protein</fullName>
    </submittedName>
</protein>
<evidence type="ECO:0000313" key="4">
    <source>
        <dbReference type="EMBL" id="KAF6789321.1"/>
    </source>
</evidence>
<dbReference type="InterPro" id="IPR009057">
    <property type="entry name" value="Homeodomain-like_sf"/>
</dbReference>
<feature type="domain" description="Myb-like" evidence="2">
    <location>
        <begin position="52"/>
        <end position="99"/>
    </location>
</feature>
<feature type="compositionally biased region" description="Polar residues" evidence="1">
    <location>
        <begin position="216"/>
        <end position="227"/>
    </location>
</feature>
<dbReference type="EMBL" id="WIGN01000539">
    <property type="protein sequence ID" value="KAF6789321.1"/>
    <property type="molecule type" value="Genomic_DNA"/>
</dbReference>
<dbReference type="InterPro" id="IPR050560">
    <property type="entry name" value="MYB_TF"/>
</dbReference>
<dbReference type="InterPro" id="IPR017930">
    <property type="entry name" value="Myb_dom"/>
</dbReference>